<protein>
    <submittedName>
        <fullName evidence="5">Response regulator receiver domain-containing protein</fullName>
    </submittedName>
</protein>
<accession>A0A1H7H2Z7</accession>
<dbReference type="SMART" id="SM00448">
    <property type="entry name" value="REC"/>
    <property type="match status" value="1"/>
</dbReference>
<dbReference type="InterPro" id="IPR001789">
    <property type="entry name" value="Sig_transdc_resp-reg_receiver"/>
</dbReference>
<dbReference type="EMBL" id="FOAP01000001">
    <property type="protein sequence ID" value="SEK44137.1"/>
    <property type="molecule type" value="Genomic_DNA"/>
</dbReference>
<dbReference type="PROSITE" id="PS50110">
    <property type="entry name" value="RESPONSE_REGULATORY"/>
    <property type="match status" value="1"/>
</dbReference>
<keyword evidence="1 2" id="KW-0597">Phosphoprotein</keyword>
<dbReference type="AlphaFoldDB" id="A0A1H7H2Z7"/>
<evidence type="ECO:0000256" key="2">
    <source>
        <dbReference type="PROSITE-ProRule" id="PRU00169"/>
    </source>
</evidence>
<feature type="region of interest" description="Disordered" evidence="3">
    <location>
        <begin position="1"/>
        <end position="23"/>
    </location>
</feature>
<name>A0A1H7H2Z7_STIAU</name>
<dbReference type="PANTHER" id="PTHR44591">
    <property type="entry name" value="STRESS RESPONSE REGULATOR PROTEIN 1"/>
    <property type="match status" value="1"/>
</dbReference>
<evidence type="ECO:0000313" key="6">
    <source>
        <dbReference type="Proteomes" id="UP000182719"/>
    </source>
</evidence>
<dbReference type="PANTHER" id="PTHR44591:SF3">
    <property type="entry name" value="RESPONSE REGULATORY DOMAIN-CONTAINING PROTEIN"/>
    <property type="match status" value="1"/>
</dbReference>
<dbReference type="CDD" id="cd00156">
    <property type="entry name" value="REC"/>
    <property type="match status" value="1"/>
</dbReference>
<reference evidence="6" key="1">
    <citation type="submission" date="2016-10" db="EMBL/GenBank/DDBJ databases">
        <authorList>
            <person name="Varghese N."/>
            <person name="Submissions S."/>
        </authorList>
    </citation>
    <scope>NUCLEOTIDE SEQUENCE [LARGE SCALE GENOMIC DNA]</scope>
    <source>
        <strain evidence="6">DSM 17044</strain>
    </source>
</reference>
<dbReference type="GO" id="GO:0000160">
    <property type="term" value="P:phosphorelay signal transduction system"/>
    <property type="evidence" value="ECO:0007669"/>
    <property type="project" value="InterPro"/>
</dbReference>
<dbReference type="RefSeq" id="WP_075004807.1">
    <property type="nucleotide sequence ID" value="NZ_FOAP01000001.1"/>
</dbReference>
<gene>
    <name evidence="5" type="ORF">SAMN05444354_101588</name>
</gene>
<evidence type="ECO:0000256" key="3">
    <source>
        <dbReference type="SAM" id="MobiDB-lite"/>
    </source>
</evidence>
<dbReference type="Proteomes" id="UP000182719">
    <property type="component" value="Unassembled WGS sequence"/>
</dbReference>
<evidence type="ECO:0000313" key="5">
    <source>
        <dbReference type="EMBL" id="SEK44137.1"/>
    </source>
</evidence>
<dbReference type="Pfam" id="PF00072">
    <property type="entry name" value="Response_reg"/>
    <property type="match status" value="1"/>
</dbReference>
<dbReference type="SUPFAM" id="SSF52172">
    <property type="entry name" value="CheY-like"/>
    <property type="match status" value="1"/>
</dbReference>
<dbReference type="Gene3D" id="3.40.50.2300">
    <property type="match status" value="1"/>
</dbReference>
<keyword evidence="6" id="KW-1185">Reference proteome</keyword>
<feature type="modified residue" description="4-aspartylphosphate" evidence="2">
    <location>
        <position position="82"/>
    </location>
</feature>
<evidence type="ECO:0000259" key="4">
    <source>
        <dbReference type="PROSITE" id="PS50110"/>
    </source>
</evidence>
<dbReference type="OrthoDB" id="9794815at2"/>
<proteinExistence type="predicted"/>
<evidence type="ECO:0000256" key="1">
    <source>
        <dbReference type="ARBA" id="ARBA00022553"/>
    </source>
</evidence>
<organism evidence="5 6">
    <name type="scientific">Stigmatella aurantiaca</name>
    <dbReference type="NCBI Taxonomy" id="41"/>
    <lineage>
        <taxon>Bacteria</taxon>
        <taxon>Pseudomonadati</taxon>
        <taxon>Myxococcota</taxon>
        <taxon>Myxococcia</taxon>
        <taxon>Myxococcales</taxon>
        <taxon>Cystobacterineae</taxon>
        <taxon>Archangiaceae</taxon>
        <taxon>Stigmatella</taxon>
    </lineage>
</organism>
<sequence length="151" mass="16709">MSFPIDDLPIATGHTPVREQRDDDLKLEQVRGSVLVVEDDPSSRELLVEMLSQWGYEPLPVGSAEEAEFAVRNKRMDAAIVDVFLPGRSGAILMSRLRERFPQAILIGVSAMSDASMARKCKGLGADLFIGKPVLPERLAQALQSKHESWH</sequence>
<dbReference type="InterPro" id="IPR050595">
    <property type="entry name" value="Bact_response_regulator"/>
</dbReference>
<dbReference type="InterPro" id="IPR011006">
    <property type="entry name" value="CheY-like_superfamily"/>
</dbReference>
<feature type="domain" description="Response regulatory" evidence="4">
    <location>
        <begin position="33"/>
        <end position="147"/>
    </location>
</feature>